<evidence type="ECO:0000256" key="1">
    <source>
        <dbReference type="ARBA" id="ARBA00004123"/>
    </source>
</evidence>
<organism evidence="5 6">
    <name type="scientific">Raphidocelis subcapitata</name>
    <dbReference type="NCBI Taxonomy" id="307507"/>
    <lineage>
        <taxon>Eukaryota</taxon>
        <taxon>Viridiplantae</taxon>
        <taxon>Chlorophyta</taxon>
        <taxon>core chlorophytes</taxon>
        <taxon>Chlorophyceae</taxon>
        <taxon>CS clade</taxon>
        <taxon>Sphaeropleales</taxon>
        <taxon>Selenastraceae</taxon>
        <taxon>Raphidocelis</taxon>
    </lineage>
</organism>
<sequence length="652" mass="67596">MAESESEDDVVGAGGRGVKHSRLRQPASAQPSVHSCDSTSSGSGEERDDEPPLRELSQAEAAAELAEIRDMWETAAVLRFLAAFKAHLGLSSPFSADELEEALVAATGDCGLLAELHADMLAGLSSRGARPAPAAWAGVLRGRLETAGLQVPGFKPARGREAHAYAALCSSSRVLALKALCDLRADCEDLREALEAALRGGSGKGKAPQQEQQAAPGPRRGGAVVPAPLDPAVVRGWEAMGSDSSGGSFFLLDAPPATGVNDEACGIVCTRLYRECPPVAVDPVSTGAVHSGCSSAQPAGSEADSEEDTPQEALARQQQEEQQRRKQQEQQQQQSGGTKEAVDAESGRGRPTRGAALLASTRIQAQAKGAINVIPAADPGPRKRQKTAPKPPKPARRGGSATAPDPPAPLQRFEVGPDPLPLPGAWSLAADGLDAIRALGASLAARRGRADRDIGVRVLGEVVPLLEERQEAAEKLHRARLRVARTLGLGTAGLGIDGRPRARAATKAVDYSSYDRRIAALIREHERVPVSSGGGSDSEAPAGPRGLPGYTEEQLALLRRGRSARDDDGAEGQAGAALDIGALERAARKRQRDVGEGTCGGASQPAGVKAEEKENSGGQEVHGGRKGGTLSCAGSAADLQQRRDATVAQGAD</sequence>
<dbReference type="GO" id="GO:0031213">
    <property type="term" value="C:RSF complex"/>
    <property type="evidence" value="ECO:0007669"/>
    <property type="project" value="InterPro"/>
</dbReference>
<evidence type="ECO:0000256" key="2">
    <source>
        <dbReference type="ARBA" id="ARBA00023242"/>
    </source>
</evidence>
<dbReference type="OrthoDB" id="303107at2759"/>
<dbReference type="Proteomes" id="UP000247498">
    <property type="component" value="Unassembled WGS sequence"/>
</dbReference>
<feature type="region of interest" description="Disordered" evidence="3">
    <location>
        <begin position="589"/>
        <end position="652"/>
    </location>
</feature>
<keyword evidence="6" id="KW-1185">Reference proteome</keyword>
<dbReference type="Pfam" id="PF02791">
    <property type="entry name" value="DDT"/>
    <property type="match status" value="1"/>
</dbReference>
<feature type="compositionally biased region" description="Acidic residues" evidence="3">
    <location>
        <begin position="1"/>
        <end position="10"/>
    </location>
</feature>
<gene>
    <name evidence="5" type="ORF">Rsub_11765</name>
</gene>
<dbReference type="PANTHER" id="PTHR14296">
    <property type="entry name" value="REMODELING AND SPACING FACTOR 1"/>
    <property type="match status" value="1"/>
</dbReference>
<evidence type="ECO:0000313" key="5">
    <source>
        <dbReference type="EMBL" id="GBF99240.1"/>
    </source>
</evidence>
<comment type="subcellular location">
    <subcellularLocation>
        <location evidence="1">Nucleus</location>
    </subcellularLocation>
</comment>
<dbReference type="EMBL" id="BDRX01000151">
    <property type="protein sequence ID" value="GBF99240.1"/>
    <property type="molecule type" value="Genomic_DNA"/>
</dbReference>
<feature type="region of interest" description="Disordered" evidence="3">
    <location>
        <begin position="285"/>
        <end position="352"/>
    </location>
</feature>
<feature type="domain" description="DDT" evidence="4">
    <location>
        <begin position="68"/>
        <end position="130"/>
    </location>
</feature>
<feature type="region of interest" description="Disordered" evidence="3">
    <location>
        <begin position="199"/>
        <end position="227"/>
    </location>
</feature>
<feature type="compositionally biased region" description="Polar residues" evidence="3">
    <location>
        <begin position="27"/>
        <end position="43"/>
    </location>
</feature>
<comment type="caution">
    <text evidence="5">The sequence shown here is derived from an EMBL/GenBank/DDBJ whole genome shotgun (WGS) entry which is preliminary data.</text>
</comment>
<evidence type="ECO:0000259" key="4">
    <source>
        <dbReference type="PROSITE" id="PS50827"/>
    </source>
</evidence>
<dbReference type="PROSITE" id="PS50827">
    <property type="entry name" value="DDT"/>
    <property type="match status" value="1"/>
</dbReference>
<dbReference type="InParanoid" id="A0A2V0PMW2"/>
<evidence type="ECO:0000313" key="6">
    <source>
        <dbReference type="Proteomes" id="UP000247498"/>
    </source>
</evidence>
<proteinExistence type="predicted"/>
<dbReference type="STRING" id="307507.A0A2V0PMW2"/>
<evidence type="ECO:0000256" key="3">
    <source>
        <dbReference type="SAM" id="MobiDB-lite"/>
    </source>
</evidence>
<feature type="region of interest" description="Disordered" evidence="3">
    <location>
        <begin position="372"/>
        <end position="411"/>
    </location>
</feature>
<accession>A0A2V0PMW2</accession>
<reference evidence="5 6" key="1">
    <citation type="journal article" date="2018" name="Sci. Rep.">
        <title>Raphidocelis subcapitata (=Pseudokirchneriella subcapitata) provides an insight into genome evolution and environmental adaptations in the Sphaeropleales.</title>
        <authorList>
            <person name="Suzuki S."/>
            <person name="Yamaguchi H."/>
            <person name="Nakajima N."/>
            <person name="Kawachi M."/>
        </authorList>
    </citation>
    <scope>NUCLEOTIDE SEQUENCE [LARGE SCALE GENOMIC DNA]</scope>
    <source>
        <strain evidence="5 6">NIES-35</strain>
    </source>
</reference>
<feature type="compositionally biased region" description="Basic and acidic residues" evidence="3">
    <location>
        <begin position="318"/>
        <end position="328"/>
    </location>
</feature>
<protein>
    <recommendedName>
        <fullName evidence="4">DDT domain-containing protein</fullName>
    </recommendedName>
</protein>
<name>A0A2V0PMW2_9CHLO</name>
<feature type="compositionally biased region" description="Low complexity" evidence="3">
    <location>
        <begin position="205"/>
        <end position="227"/>
    </location>
</feature>
<dbReference type="GO" id="GO:0006355">
    <property type="term" value="P:regulation of DNA-templated transcription"/>
    <property type="evidence" value="ECO:0007669"/>
    <property type="project" value="InterPro"/>
</dbReference>
<dbReference type="AlphaFoldDB" id="A0A2V0PMW2"/>
<keyword evidence="2" id="KW-0539">Nucleus</keyword>
<dbReference type="PANTHER" id="PTHR14296:SF3">
    <property type="entry name" value="DIKAR, ISOFORM F"/>
    <property type="match status" value="1"/>
</dbReference>
<dbReference type="InterPro" id="IPR018501">
    <property type="entry name" value="DDT_dom"/>
</dbReference>
<dbReference type="InterPro" id="IPR028938">
    <property type="entry name" value="Rsf1-like"/>
</dbReference>
<feature type="region of interest" description="Disordered" evidence="3">
    <location>
        <begin position="1"/>
        <end position="54"/>
    </location>
</feature>
<feature type="region of interest" description="Disordered" evidence="3">
    <location>
        <begin position="525"/>
        <end position="549"/>
    </location>
</feature>